<protein>
    <recommendedName>
        <fullName evidence="2">Menorin-like domain-containing protein</fullName>
    </recommendedName>
</protein>
<dbReference type="GO" id="GO:0005615">
    <property type="term" value="C:extracellular space"/>
    <property type="evidence" value="ECO:0007669"/>
    <property type="project" value="TreeGrafter"/>
</dbReference>
<reference evidence="3" key="1">
    <citation type="submission" date="2023-01" db="EMBL/GenBank/DDBJ databases">
        <title>Metagenome sequencing of chrysophaentin producing Chrysophaeum taylorii.</title>
        <authorList>
            <person name="Davison J."/>
            <person name="Bewley C."/>
        </authorList>
    </citation>
    <scope>NUCLEOTIDE SEQUENCE</scope>
    <source>
        <strain evidence="3">NIES-1699</strain>
    </source>
</reference>
<dbReference type="PANTHER" id="PTHR21184">
    <property type="entry name" value="MENORIN (DENDRITIC BRANCHING PROTEIN)"/>
    <property type="match status" value="1"/>
</dbReference>
<evidence type="ECO:0000259" key="2">
    <source>
        <dbReference type="Pfam" id="PF10223"/>
    </source>
</evidence>
<feature type="domain" description="Menorin-like" evidence="2">
    <location>
        <begin position="9"/>
        <end position="222"/>
    </location>
</feature>
<dbReference type="EMBL" id="JAQMWT010000495">
    <property type="protein sequence ID" value="KAJ8600588.1"/>
    <property type="molecule type" value="Genomic_DNA"/>
</dbReference>
<evidence type="ECO:0000313" key="3">
    <source>
        <dbReference type="EMBL" id="KAJ8600588.1"/>
    </source>
</evidence>
<gene>
    <name evidence="3" type="ORF">CTAYLR_008177</name>
</gene>
<comment type="caution">
    <text evidence="3">The sequence shown here is derived from an EMBL/GenBank/DDBJ whole genome shotgun (WGS) entry which is preliminary data.</text>
</comment>
<dbReference type="PANTHER" id="PTHR21184:SF6">
    <property type="entry name" value="CONSERVED PLASMA MEMBRANE PROTEIN"/>
    <property type="match status" value="1"/>
</dbReference>
<name>A0AAD7U9N2_9STRA</name>
<sequence>MFVSSASQTWVHSCCSVGELCRALEDSSVSAIESDIIMASEPVMAHPPATASDLSFAEFLERCVSAQAVKHLKLDFKDPAAVVPCLELVKSQKSHLAARGQCVWLNADVLPGPGVDVSLFDGDDFVRTCTKILPTGVLSLGWRVDLGRGGGYEAHHVDRLLELLERHELLEPQRVVVTANLRLSLLGEEQEISRILDETPCEVLLWTGTGEPAVSQALVDAWNPRRQQNNRLGFDVKVAESAPAAIAANLAFAAYRLAKRFRVQRN</sequence>
<dbReference type="Proteomes" id="UP001230188">
    <property type="component" value="Unassembled WGS sequence"/>
</dbReference>
<dbReference type="Pfam" id="PF10223">
    <property type="entry name" value="Menorin_N"/>
    <property type="match status" value="1"/>
</dbReference>
<accession>A0AAD7U9N2</accession>
<dbReference type="AlphaFoldDB" id="A0AAD7U9N2"/>
<evidence type="ECO:0000313" key="4">
    <source>
        <dbReference type="Proteomes" id="UP001230188"/>
    </source>
</evidence>
<dbReference type="InterPro" id="IPR019356">
    <property type="entry name" value="Menorin_dom"/>
</dbReference>
<organism evidence="3 4">
    <name type="scientific">Chrysophaeum taylorii</name>
    <dbReference type="NCBI Taxonomy" id="2483200"/>
    <lineage>
        <taxon>Eukaryota</taxon>
        <taxon>Sar</taxon>
        <taxon>Stramenopiles</taxon>
        <taxon>Ochrophyta</taxon>
        <taxon>Pelagophyceae</taxon>
        <taxon>Pelagomonadales</taxon>
        <taxon>Pelagomonadaceae</taxon>
        <taxon>Chrysophaeum</taxon>
    </lineage>
</organism>
<keyword evidence="4" id="KW-1185">Reference proteome</keyword>
<evidence type="ECO:0000256" key="1">
    <source>
        <dbReference type="ARBA" id="ARBA00044953"/>
    </source>
</evidence>
<proteinExistence type="inferred from homology"/>
<comment type="similarity">
    <text evidence="1">Belongs to the menorin family.</text>
</comment>